<dbReference type="SUPFAM" id="SSF55083">
    <property type="entry name" value="6-hydroxymethyl-7,8-dihydropterin pyrophosphokinase, HPPK"/>
    <property type="match status" value="1"/>
</dbReference>
<organism evidence="14 15">
    <name type="scientific">Candidatus Nitronereus thalassa</name>
    <dbReference type="NCBI Taxonomy" id="3020898"/>
    <lineage>
        <taxon>Bacteria</taxon>
        <taxon>Pseudomonadati</taxon>
        <taxon>Nitrospirota</taxon>
        <taxon>Nitrospiria</taxon>
        <taxon>Nitrospirales</taxon>
        <taxon>Nitrospiraceae</taxon>
        <taxon>Candidatus Nitronereus</taxon>
    </lineage>
</organism>
<dbReference type="Proteomes" id="UP001250932">
    <property type="component" value="Unassembled WGS sequence"/>
</dbReference>
<evidence type="ECO:0000259" key="13">
    <source>
        <dbReference type="Pfam" id="PF01288"/>
    </source>
</evidence>
<dbReference type="PANTHER" id="PTHR43071:SF1">
    <property type="entry name" value="2-AMINO-4-HYDROXY-6-HYDROXYMETHYLDIHYDROPTERIDINE PYROPHOSPHOKINASE"/>
    <property type="match status" value="1"/>
</dbReference>
<dbReference type="InterPro" id="IPR035907">
    <property type="entry name" value="Hppk_sf"/>
</dbReference>
<evidence type="ECO:0000256" key="10">
    <source>
        <dbReference type="ARBA" id="ARBA00029409"/>
    </source>
</evidence>
<gene>
    <name evidence="14" type="primary">folK</name>
    <name evidence="14" type="ORF">PPG34_12780</name>
</gene>
<evidence type="ECO:0000313" key="15">
    <source>
        <dbReference type="Proteomes" id="UP001250932"/>
    </source>
</evidence>
<evidence type="ECO:0000256" key="2">
    <source>
        <dbReference type="ARBA" id="ARBA00005810"/>
    </source>
</evidence>
<feature type="domain" description="7,8-dihydro-6-hydroxymethylpterin-pyrophosphokinase" evidence="13">
    <location>
        <begin position="7"/>
        <end position="138"/>
    </location>
</feature>
<evidence type="ECO:0000256" key="1">
    <source>
        <dbReference type="ARBA" id="ARBA00005051"/>
    </source>
</evidence>
<keyword evidence="8" id="KW-0067">ATP-binding</keyword>
<evidence type="ECO:0000256" key="5">
    <source>
        <dbReference type="ARBA" id="ARBA00022679"/>
    </source>
</evidence>
<keyword evidence="15" id="KW-1185">Reference proteome</keyword>
<dbReference type="PANTHER" id="PTHR43071">
    <property type="entry name" value="2-AMINO-4-HYDROXY-6-HYDROXYMETHYLDIHYDROPTERIDINE PYROPHOSPHOKINASE"/>
    <property type="match status" value="1"/>
</dbReference>
<dbReference type="RefSeq" id="WP_313833753.1">
    <property type="nucleotide sequence ID" value="NZ_JAQOUE010000001.1"/>
</dbReference>
<comment type="function">
    <text evidence="10">Catalyzes the transfer of pyrophosphate from adenosine triphosphate (ATP) to 6-hydroxymethyl-7,8-dihydropterin, an enzymatic step in folate biosynthesis pathway.</text>
</comment>
<evidence type="ECO:0000256" key="9">
    <source>
        <dbReference type="ARBA" id="ARBA00022909"/>
    </source>
</evidence>
<evidence type="ECO:0000256" key="4">
    <source>
        <dbReference type="ARBA" id="ARBA00016218"/>
    </source>
</evidence>
<dbReference type="EC" id="2.7.6.3" evidence="3"/>
<evidence type="ECO:0000313" key="14">
    <source>
        <dbReference type="EMBL" id="MDT7043228.1"/>
    </source>
</evidence>
<dbReference type="GO" id="GO:0003848">
    <property type="term" value="F:2-amino-4-hydroxy-6-hydroxymethyldihydropteridine diphosphokinase activity"/>
    <property type="evidence" value="ECO:0007669"/>
    <property type="project" value="UniProtKB-EC"/>
</dbReference>
<evidence type="ECO:0000256" key="7">
    <source>
        <dbReference type="ARBA" id="ARBA00022777"/>
    </source>
</evidence>
<evidence type="ECO:0000256" key="3">
    <source>
        <dbReference type="ARBA" id="ARBA00013253"/>
    </source>
</evidence>
<dbReference type="EMBL" id="JAQOUE010000001">
    <property type="protein sequence ID" value="MDT7043228.1"/>
    <property type="molecule type" value="Genomic_DNA"/>
</dbReference>
<reference evidence="14 15" key="1">
    <citation type="journal article" date="2023" name="ISME J.">
        <title>Cultivation and genomic characterization of novel and ubiquitous marine nitrite-oxidizing bacteria from the Nitrospirales.</title>
        <authorList>
            <person name="Mueller A.J."/>
            <person name="Daebeler A."/>
            <person name="Herbold C.W."/>
            <person name="Kirkegaard R.H."/>
            <person name="Daims H."/>
        </authorList>
    </citation>
    <scope>NUCLEOTIDE SEQUENCE [LARGE SCALE GENOMIC DNA]</scope>
    <source>
        <strain evidence="14 15">EB</strain>
    </source>
</reference>
<proteinExistence type="inferred from homology"/>
<keyword evidence="5 14" id="KW-0808">Transferase</keyword>
<dbReference type="CDD" id="cd00483">
    <property type="entry name" value="HPPK"/>
    <property type="match status" value="1"/>
</dbReference>
<evidence type="ECO:0000256" key="6">
    <source>
        <dbReference type="ARBA" id="ARBA00022741"/>
    </source>
</evidence>
<accession>A0ABU3KAB0</accession>
<comment type="caution">
    <text evidence="14">The sequence shown here is derived from an EMBL/GenBank/DDBJ whole genome shotgun (WGS) entry which is preliminary data.</text>
</comment>
<sequence>MATETAFIAFGSNRGNRQDFCDRAIALMGLLPHSQVTGTSSYYETEPVDMPQHPNDTWFYNGVVRIETQLSPERLLEICQETERSLGRDSHDQNEPRTIDLDLLFFGQRIINTPPLTIPHPRLHQRRFVLIPLAELDPDFVHPQQQQTIQVLLDQLKDSHQVRKLDLTPGAHYRIGPSCSPPPTN</sequence>
<keyword evidence="7" id="KW-0418">Kinase</keyword>
<dbReference type="Pfam" id="PF01288">
    <property type="entry name" value="HPPK"/>
    <property type="match status" value="1"/>
</dbReference>
<evidence type="ECO:0000256" key="8">
    <source>
        <dbReference type="ARBA" id="ARBA00022840"/>
    </source>
</evidence>
<keyword evidence="9" id="KW-0289">Folate biosynthesis</keyword>
<dbReference type="Gene3D" id="3.30.70.560">
    <property type="entry name" value="7,8-Dihydro-6-hydroxymethylpterin-pyrophosphokinase HPPK"/>
    <property type="match status" value="1"/>
</dbReference>
<evidence type="ECO:0000256" key="12">
    <source>
        <dbReference type="ARBA" id="ARBA00033413"/>
    </source>
</evidence>
<dbReference type="InterPro" id="IPR000550">
    <property type="entry name" value="Hppk"/>
</dbReference>
<evidence type="ECO:0000256" key="11">
    <source>
        <dbReference type="ARBA" id="ARBA00029766"/>
    </source>
</evidence>
<protein>
    <recommendedName>
        <fullName evidence="4">2-amino-4-hydroxy-6-hydroxymethyldihydropteridine pyrophosphokinase</fullName>
        <ecNumber evidence="3">2.7.6.3</ecNumber>
    </recommendedName>
    <alternativeName>
        <fullName evidence="11">6-hydroxymethyl-7,8-dihydropterin pyrophosphokinase</fullName>
    </alternativeName>
    <alternativeName>
        <fullName evidence="12">7,8-dihydro-6-hydroxymethylpterin-pyrophosphokinase</fullName>
    </alternativeName>
</protein>
<comment type="pathway">
    <text evidence="1">Cofactor biosynthesis; tetrahydrofolate biosynthesis; 2-amino-4-hydroxy-6-hydroxymethyl-7,8-dihydropteridine diphosphate from 7,8-dihydroneopterin triphosphate: step 4/4.</text>
</comment>
<keyword evidence="6" id="KW-0547">Nucleotide-binding</keyword>
<comment type="similarity">
    <text evidence="2">Belongs to the HPPK family.</text>
</comment>
<dbReference type="NCBIfam" id="TIGR01498">
    <property type="entry name" value="folK"/>
    <property type="match status" value="1"/>
</dbReference>
<name>A0ABU3KAB0_9BACT</name>